<dbReference type="PANTHER" id="PTHR43077">
    <property type="entry name" value="TRANSPORT PERMEASE YVFS-RELATED"/>
    <property type="match status" value="1"/>
</dbReference>
<dbReference type="NCBIfam" id="TIGR03062">
    <property type="entry name" value="pip_yhgE_Cterm"/>
    <property type="match status" value="1"/>
</dbReference>
<dbReference type="InterPro" id="IPR013525">
    <property type="entry name" value="ABC2_TM"/>
</dbReference>
<dbReference type="NCBIfam" id="TIGR03061">
    <property type="entry name" value="pip_yhgE_Nterm"/>
    <property type="match status" value="1"/>
</dbReference>
<feature type="compositionally biased region" description="Basic and acidic residues" evidence="5">
    <location>
        <begin position="648"/>
        <end position="657"/>
    </location>
</feature>
<evidence type="ECO:0000313" key="8">
    <source>
        <dbReference type="EMBL" id="UUT34370.1"/>
    </source>
</evidence>
<dbReference type="NCBIfam" id="TIGR03057">
    <property type="entry name" value="xxxLxxG_by_4"/>
    <property type="match status" value="3"/>
</dbReference>
<feature type="transmembrane region" description="Helical" evidence="6">
    <location>
        <begin position="579"/>
        <end position="597"/>
    </location>
</feature>
<feature type="transmembrane region" description="Helical" evidence="6">
    <location>
        <begin position="460"/>
        <end position="485"/>
    </location>
</feature>
<evidence type="ECO:0000313" key="9">
    <source>
        <dbReference type="Proteomes" id="UP001054811"/>
    </source>
</evidence>
<feature type="transmembrane region" description="Helical" evidence="6">
    <location>
        <begin position="521"/>
        <end position="540"/>
    </location>
</feature>
<dbReference type="Gene3D" id="1.10.287.950">
    <property type="entry name" value="Methyl-accepting chemotaxis protein"/>
    <property type="match status" value="2"/>
</dbReference>
<sequence length="747" mass="76290">MAVLALIALIAVPILYGGLYLWANQDPYGQFSEVPVALVVEDDGVAASHDADAVNYGDRVADELLAGKAFDWHRMTAADAATALHDGEVDFTVTLPSDFSAALTSVSGAAPHQALIELETNDANNYLASTIGDQAVEKIRRSVAELVGREAAGRLLTALSDIRGSLVTAADGAAQLTDGAAQAGTGAATLHDGATDLASGASTLAGGAHRVADGSTQLVTGAQSLTAGAQQVAAGTRQIADYADRAGTAVQRVTDALPTARADITRVLADKGLDAADIDAVLATLDPLAEKARAGDAQVQAAVDKVDQLATGADQVAAGAGDLTAGARTIADGASQVADGADAAASGSAQLRDGAARLQTGLGTLTDGAAELRDGLRDGVGQIPASTAGVRAAQAKTISDPVDVHSAKAASAANYGAGLAPFFAALAGWIGIYALFLIVKPVSRRAVTALRRPVRVTMAGWLTPALLGGVQMVGLFGVLALALGFGFANPWGTLGVMVAASFTYAAIILALNVWLGSVGQFLGLVLMVLELVVAGGTFPWQTLPAPLAGLDHVLPMGYVVDAMRQLMYGGDLARAGGDLLVLAAWLVGALVLAALGVTRMTHRRTLRDLQAQPDRLAAPAPSSSSLKSYDLAECTSVLAEIDVHSARSYDPEAKTGDDTMPGCLRHPKPRAPALKERQCRTRPPCPSPPPLAPPAPGRSDRSAAGSGSSRSRSSPDSPRSPSSPPASSRSRSSARSRSWTARSQHRG</sequence>
<evidence type="ECO:0000256" key="5">
    <source>
        <dbReference type="SAM" id="MobiDB-lite"/>
    </source>
</evidence>
<name>A0ABY5NGS1_9MICO</name>
<dbReference type="InterPro" id="IPR017501">
    <property type="entry name" value="Phage_infect_YhgE_C"/>
</dbReference>
<dbReference type="Proteomes" id="UP001054811">
    <property type="component" value="Chromosome"/>
</dbReference>
<keyword evidence="3 6" id="KW-1133">Transmembrane helix</keyword>
<accession>A0ABY5NGS1</accession>
<dbReference type="SUPFAM" id="SSF58104">
    <property type="entry name" value="Methyl-accepting chemotaxis protein (MCP) signaling domain"/>
    <property type="match status" value="1"/>
</dbReference>
<feature type="compositionally biased region" description="Low complexity" evidence="5">
    <location>
        <begin position="702"/>
        <end position="738"/>
    </location>
</feature>
<evidence type="ECO:0000256" key="4">
    <source>
        <dbReference type="ARBA" id="ARBA00023136"/>
    </source>
</evidence>
<evidence type="ECO:0000256" key="6">
    <source>
        <dbReference type="SAM" id="Phobius"/>
    </source>
</evidence>
<feature type="transmembrane region" description="Helical" evidence="6">
    <location>
        <begin position="415"/>
        <end position="439"/>
    </location>
</feature>
<keyword evidence="9" id="KW-1185">Reference proteome</keyword>
<evidence type="ECO:0000256" key="3">
    <source>
        <dbReference type="ARBA" id="ARBA00022989"/>
    </source>
</evidence>
<comment type="subcellular location">
    <subcellularLocation>
        <location evidence="1">Membrane</location>
        <topology evidence="1">Multi-pass membrane protein</topology>
    </subcellularLocation>
</comment>
<dbReference type="InterPro" id="IPR051328">
    <property type="entry name" value="T7SS_ABC-Transporter"/>
</dbReference>
<proteinExistence type="predicted"/>
<dbReference type="PANTHER" id="PTHR43077:SF10">
    <property type="entry name" value="TRANSPORT PERMEASE PROTEIN"/>
    <property type="match status" value="1"/>
</dbReference>
<protein>
    <submittedName>
        <fullName evidence="8">YhgE/Pip family protein</fullName>
    </submittedName>
</protein>
<dbReference type="Pfam" id="PF12698">
    <property type="entry name" value="ABC2_membrane_3"/>
    <property type="match status" value="1"/>
</dbReference>
<evidence type="ECO:0000256" key="1">
    <source>
        <dbReference type="ARBA" id="ARBA00004141"/>
    </source>
</evidence>
<feature type="transmembrane region" description="Helical" evidence="6">
    <location>
        <begin position="491"/>
        <end position="514"/>
    </location>
</feature>
<evidence type="ECO:0000256" key="2">
    <source>
        <dbReference type="ARBA" id="ARBA00022692"/>
    </source>
</evidence>
<feature type="region of interest" description="Disordered" evidence="5">
    <location>
        <begin position="648"/>
        <end position="747"/>
    </location>
</feature>
<evidence type="ECO:0000259" key="7">
    <source>
        <dbReference type="Pfam" id="PF12698"/>
    </source>
</evidence>
<dbReference type="InterPro" id="IPR017500">
    <property type="entry name" value="Phage_infect_YhgE_N"/>
</dbReference>
<feature type="compositionally biased region" description="Pro residues" evidence="5">
    <location>
        <begin position="683"/>
        <end position="696"/>
    </location>
</feature>
<gene>
    <name evidence="8" type="ORF">L2X98_27480</name>
</gene>
<dbReference type="EMBL" id="CP091139">
    <property type="protein sequence ID" value="UUT34370.1"/>
    <property type="molecule type" value="Genomic_DNA"/>
</dbReference>
<dbReference type="InterPro" id="IPR023908">
    <property type="entry name" value="xxxLxxG_rpt"/>
</dbReference>
<feature type="domain" description="ABC-2 type transporter transmembrane" evidence="7">
    <location>
        <begin position="395"/>
        <end position="595"/>
    </location>
</feature>
<reference evidence="8" key="1">
    <citation type="submission" date="2022-01" db="EMBL/GenBank/DDBJ databases">
        <title>Microbacterium eymi and Microbacterium rhizovicinus sp. nov., isolated from the rhizospheric soil of Elymus tsukushiensis, a plant native to the Dokdo Islands, Republic of Korea.</title>
        <authorList>
            <person name="Hwang Y.J."/>
        </authorList>
    </citation>
    <scope>NUCLEOTIDE SEQUENCE</scope>
    <source>
        <strain evidence="8">KUDC0405</strain>
    </source>
</reference>
<keyword evidence="4 6" id="KW-0472">Membrane</keyword>
<organism evidence="8 9">
    <name type="scientific">Microbacterium elymi</name>
    <dbReference type="NCBI Taxonomy" id="2909587"/>
    <lineage>
        <taxon>Bacteria</taxon>
        <taxon>Bacillati</taxon>
        <taxon>Actinomycetota</taxon>
        <taxon>Actinomycetes</taxon>
        <taxon>Micrococcales</taxon>
        <taxon>Microbacteriaceae</taxon>
        <taxon>Microbacterium</taxon>
    </lineage>
</organism>
<keyword evidence="2 6" id="KW-0812">Transmembrane</keyword>